<dbReference type="STRING" id="218851.A0A2G5DZX8"/>
<dbReference type="InParanoid" id="A0A2G5DZX8"/>
<feature type="DNA-binding region" description="HMG box" evidence="1">
    <location>
        <begin position="423"/>
        <end position="491"/>
    </location>
</feature>
<sequence>MAEIVSNLPLEANLVPIPKNKRGKSRKALKPKDSTSNEANILAGKISSSPQSDLLDVSGKENQDALSLTSKRNKRGSKIVKESKNSFENELEEIQKKLEQMRIEKEKTEELLKDRDEMLKMKEEELENRGKEQEKLQMELKKLQKAKEFKPTMSFPLVQSLREKEEDKKGKKKKQEKLKKPCAAYVLWCKDQWNEVKKENPDAEFKEISNILGTKWKNLSDEEKKPYEQKYQEDKEAYLQIVGKEKRENEAMSLLEEDQKQKVAMELLDQYLQFKQEADEAIKKKAKKEKDPSKPKQSLSAYFLYMKERRVALVEENQNVTEIAKITGEEWKNMSEKQRKPYEEIAKKQKEEYTKEMELYKQKKEDEAAARQQEEGELMKIQKQEAMQLLKKKEKTDNIIKKTKEKRQLNKKQKQVNVDPNKPKRPASSFLLFSKEMRKNLLLEKPDINSSTLTALISVKWKELDENEKEIWNTKAANAMNAYKKELQEYNNATEEVVEINE</sequence>
<feature type="coiled-coil region" evidence="2">
    <location>
        <begin position="264"/>
        <end position="291"/>
    </location>
</feature>
<protein>
    <recommendedName>
        <fullName evidence="4">HMG box domain-containing protein</fullName>
    </recommendedName>
</protein>
<feature type="domain" description="HMG box" evidence="4">
    <location>
        <begin position="295"/>
        <end position="361"/>
    </location>
</feature>
<evidence type="ECO:0000259" key="4">
    <source>
        <dbReference type="PROSITE" id="PS50118"/>
    </source>
</evidence>
<dbReference type="GO" id="GO:0005634">
    <property type="term" value="C:nucleus"/>
    <property type="evidence" value="ECO:0007669"/>
    <property type="project" value="UniProtKB-UniRule"/>
</dbReference>
<dbReference type="PANTHER" id="PTHR46912:SF1">
    <property type="entry name" value="HIGH MOBILITY GROUP B PROTEIN 13"/>
    <property type="match status" value="1"/>
</dbReference>
<evidence type="ECO:0000313" key="5">
    <source>
        <dbReference type="EMBL" id="PIA49084.1"/>
    </source>
</evidence>
<evidence type="ECO:0000256" key="1">
    <source>
        <dbReference type="PROSITE-ProRule" id="PRU00267"/>
    </source>
</evidence>
<feature type="compositionally biased region" description="Basic and acidic residues" evidence="3">
    <location>
        <begin position="394"/>
        <end position="408"/>
    </location>
</feature>
<dbReference type="GO" id="GO:0003677">
    <property type="term" value="F:DNA binding"/>
    <property type="evidence" value="ECO:0007669"/>
    <property type="project" value="UniProtKB-UniRule"/>
</dbReference>
<feature type="region of interest" description="Disordered" evidence="3">
    <location>
        <begin position="361"/>
        <end position="380"/>
    </location>
</feature>
<reference evidence="5 6" key="1">
    <citation type="submission" date="2017-09" db="EMBL/GenBank/DDBJ databases">
        <title>WGS assembly of Aquilegia coerulea Goldsmith.</title>
        <authorList>
            <person name="Hodges S."/>
            <person name="Kramer E."/>
            <person name="Nordborg M."/>
            <person name="Tomkins J."/>
            <person name="Borevitz J."/>
            <person name="Derieg N."/>
            <person name="Yan J."/>
            <person name="Mihaltcheva S."/>
            <person name="Hayes R.D."/>
            <person name="Rokhsar D."/>
        </authorList>
    </citation>
    <scope>NUCLEOTIDE SEQUENCE [LARGE SCALE GENOMIC DNA]</scope>
    <source>
        <strain evidence="6">cv. Goldsmith</strain>
    </source>
</reference>
<dbReference type="Gene3D" id="1.10.30.10">
    <property type="entry name" value="High mobility group box domain"/>
    <property type="match status" value="3"/>
</dbReference>
<feature type="domain" description="HMG box" evidence="4">
    <location>
        <begin position="423"/>
        <end position="491"/>
    </location>
</feature>
<dbReference type="SMART" id="SM00398">
    <property type="entry name" value="HMG"/>
    <property type="match status" value="3"/>
</dbReference>
<feature type="DNA-binding region" description="HMG box" evidence="1">
    <location>
        <begin position="178"/>
        <end position="246"/>
    </location>
</feature>
<gene>
    <name evidence="5" type="ORF">AQUCO_01300142v1</name>
</gene>
<feature type="coiled-coil region" evidence="2">
    <location>
        <begin position="473"/>
        <end position="500"/>
    </location>
</feature>
<dbReference type="PROSITE" id="PS50118">
    <property type="entry name" value="HMG_BOX_2"/>
    <property type="match status" value="3"/>
</dbReference>
<feature type="compositionally biased region" description="Basic residues" evidence="3">
    <location>
        <begin position="19"/>
        <end position="29"/>
    </location>
</feature>
<dbReference type="SUPFAM" id="SSF47095">
    <property type="entry name" value="HMG-box"/>
    <property type="match status" value="3"/>
</dbReference>
<dbReference type="InterPro" id="IPR009071">
    <property type="entry name" value="HMG_box_dom"/>
</dbReference>
<keyword evidence="1" id="KW-0238">DNA-binding</keyword>
<feature type="region of interest" description="Disordered" evidence="3">
    <location>
        <begin position="392"/>
        <end position="427"/>
    </location>
</feature>
<dbReference type="OrthoDB" id="1919336at2759"/>
<feature type="region of interest" description="Disordered" evidence="3">
    <location>
        <begin position="17"/>
        <end position="85"/>
    </location>
</feature>
<organism evidence="5 6">
    <name type="scientific">Aquilegia coerulea</name>
    <name type="common">Rocky mountain columbine</name>
    <dbReference type="NCBI Taxonomy" id="218851"/>
    <lineage>
        <taxon>Eukaryota</taxon>
        <taxon>Viridiplantae</taxon>
        <taxon>Streptophyta</taxon>
        <taxon>Embryophyta</taxon>
        <taxon>Tracheophyta</taxon>
        <taxon>Spermatophyta</taxon>
        <taxon>Magnoliopsida</taxon>
        <taxon>Ranunculales</taxon>
        <taxon>Ranunculaceae</taxon>
        <taxon>Thalictroideae</taxon>
        <taxon>Aquilegia</taxon>
    </lineage>
</organism>
<dbReference type="InterPro" id="IPR036910">
    <property type="entry name" value="HMG_box_dom_sf"/>
</dbReference>
<dbReference type="FunCoup" id="A0A2G5DZX8">
    <property type="interactions" value="314"/>
</dbReference>
<proteinExistence type="predicted"/>
<evidence type="ECO:0000313" key="6">
    <source>
        <dbReference type="Proteomes" id="UP000230069"/>
    </source>
</evidence>
<dbReference type="AlphaFoldDB" id="A0A2G5DZX8"/>
<accession>A0A2G5DZX8</accession>
<dbReference type="EMBL" id="KZ305030">
    <property type="protein sequence ID" value="PIA49084.1"/>
    <property type="molecule type" value="Genomic_DNA"/>
</dbReference>
<feature type="domain" description="HMG box" evidence="4">
    <location>
        <begin position="178"/>
        <end position="246"/>
    </location>
</feature>
<feature type="DNA-binding region" description="HMG box" evidence="1">
    <location>
        <begin position="295"/>
        <end position="361"/>
    </location>
</feature>
<evidence type="ECO:0000256" key="3">
    <source>
        <dbReference type="SAM" id="MobiDB-lite"/>
    </source>
</evidence>
<keyword evidence="6" id="KW-1185">Reference proteome</keyword>
<dbReference type="InterPro" id="IPR044601">
    <property type="entry name" value="HMGB6/HMGB13"/>
</dbReference>
<keyword evidence="2" id="KW-0175">Coiled coil</keyword>
<dbReference type="CDD" id="cd22006">
    <property type="entry name" value="HMG-box_AtHMGB6-like_rpt1"/>
    <property type="match status" value="1"/>
</dbReference>
<dbReference type="PANTHER" id="PTHR46912">
    <property type="entry name" value="HIGH MOBILITY GROUP B PROTEIN 13"/>
    <property type="match status" value="1"/>
</dbReference>
<evidence type="ECO:0000256" key="2">
    <source>
        <dbReference type="SAM" id="Coils"/>
    </source>
</evidence>
<name>A0A2G5DZX8_AQUCA</name>
<dbReference type="Proteomes" id="UP000230069">
    <property type="component" value="Unassembled WGS sequence"/>
</dbReference>
<dbReference type="Pfam" id="PF00505">
    <property type="entry name" value="HMG_box"/>
    <property type="match status" value="3"/>
</dbReference>
<keyword evidence="1" id="KW-0539">Nucleus</keyword>
<feature type="region of interest" description="Disordered" evidence="3">
    <location>
        <begin position="154"/>
        <end position="177"/>
    </location>
</feature>